<keyword evidence="9" id="KW-1185">Reference proteome</keyword>
<feature type="binding site" evidence="5">
    <location>
        <position position="49"/>
    </location>
    <ligand>
        <name>ATP</name>
        <dbReference type="ChEBI" id="CHEBI:30616"/>
    </ligand>
</feature>
<dbReference type="Proteomes" id="UP001611383">
    <property type="component" value="Chromosome"/>
</dbReference>
<evidence type="ECO:0000256" key="2">
    <source>
        <dbReference type="ARBA" id="ARBA00022741"/>
    </source>
</evidence>
<feature type="region of interest" description="Disordered" evidence="6">
    <location>
        <begin position="401"/>
        <end position="485"/>
    </location>
</feature>
<dbReference type="Gene3D" id="3.30.200.20">
    <property type="entry name" value="Phosphorylase Kinase, domain 1"/>
    <property type="match status" value="1"/>
</dbReference>
<dbReference type="InterPro" id="IPR011009">
    <property type="entry name" value="Kinase-like_dom_sf"/>
</dbReference>
<organism evidence="8 9">
    <name type="scientific">Archangium minus</name>
    <dbReference type="NCBI Taxonomy" id="83450"/>
    <lineage>
        <taxon>Bacteria</taxon>
        <taxon>Pseudomonadati</taxon>
        <taxon>Myxococcota</taxon>
        <taxon>Myxococcia</taxon>
        <taxon>Myxococcales</taxon>
        <taxon>Cystobacterineae</taxon>
        <taxon>Archangiaceae</taxon>
        <taxon>Archangium</taxon>
    </lineage>
</organism>
<dbReference type="RefSeq" id="WP_395808971.1">
    <property type="nucleotide sequence ID" value="NZ_CP043494.1"/>
</dbReference>
<dbReference type="Gene3D" id="1.10.510.10">
    <property type="entry name" value="Transferase(Phosphotransferase) domain 1"/>
    <property type="match status" value="1"/>
</dbReference>
<evidence type="ECO:0000256" key="3">
    <source>
        <dbReference type="ARBA" id="ARBA00022777"/>
    </source>
</evidence>
<dbReference type="EMBL" id="CP043494">
    <property type="protein sequence ID" value="WNG50192.1"/>
    <property type="molecule type" value="Genomic_DNA"/>
</dbReference>
<reference evidence="8 9" key="1">
    <citation type="submission" date="2019-08" db="EMBL/GenBank/DDBJ databases">
        <title>Archangium and Cystobacter genomes.</title>
        <authorList>
            <person name="Chen I.-C.K."/>
            <person name="Wielgoss S."/>
        </authorList>
    </citation>
    <scope>NUCLEOTIDE SEQUENCE [LARGE SCALE GENOMIC DNA]</scope>
    <source>
        <strain evidence="8 9">Cbm 6</strain>
    </source>
</reference>
<dbReference type="PROSITE" id="PS00107">
    <property type="entry name" value="PROTEIN_KINASE_ATP"/>
    <property type="match status" value="1"/>
</dbReference>
<evidence type="ECO:0000256" key="1">
    <source>
        <dbReference type="ARBA" id="ARBA00022679"/>
    </source>
</evidence>
<dbReference type="SUPFAM" id="SSF56112">
    <property type="entry name" value="Protein kinase-like (PK-like)"/>
    <property type="match status" value="1"/>
</dbReference>
<proteinExistence type="predicted"/>
<dbReference type="PROSITE" id="PS00108">
    <property type="entry name" value="PROTEIN_KINASE_ST"/>
    <property type="match status" value="1"/>
</dbReference>
<accession>A0ABY9X487</accession>
<dbReference type="CDD" id="cd14014">
    <property type="entry name" value="STKc_PknB_like"/>
    <property type="match status" value="1"/>
</dbReference>
<keyword evidence="3 8" id="KW-0418">Kinase</keyword>
<feature type="compositionally biased region" description="Low complexity" evidence="6">
    <location>
        <begin position="410"/>
        <end position="422"/>
    </location>
</feature>
<dbReference type="InterPro" id="IPR008271">
    <property type="entry name" value="Ser/Thr_kinase_AS"/>
</dbReference>
<dbReference type="SMART" id="SM00220">
    <property type="entry name" value="S_TKc"/>
    <property type="match status" value="1"/>
</dbReference>
<evidence type="ECO:0000313" key="9">
    <source>
        <dbReference type="Proteomes" id="UP001611383"/>
    </source>
</evidence>
<dbReference type="Pfam" id="PF00069">
    <property type="entry name" value="Pkinase"/>
    <property type="match status" value="1"/>
</dbReference>
<dbReference type="PANTHER" id="PTHR43289:SF6">
    <property type="entry name" value="SERINE_THREONINE-PROTEIN KINASE NEKL-3"/>
    <property type="match status" value="1"/>
</dbReference>
<feature type="domain" description="Protein kinase" evidence="7">
    <location>
        <begin position="19"/>
        <end position="287"/>
    </location>
</feature>
<feature type="compositionally biased region" description="Low complexity" evidence="6">
    <location>
        <begin position="347"/>
        <end position="362"/>
    </location>
</feature>
<keyword evidence="4 5" id="KW-0067">ATP-binding</keyword>
<name>A0ABY9X487_9BACT</name>
<evidence type="ECO:0000313" key="8">
    <source>
        <dbReference type="EMBL" id="WNG50192.1"/>
    </source>
</evidence>
<dbReference type="PANTHER" id="PTHR43289">
    <property type="entry name" value="MITOGEN-ACTIVATED PROTEIN KINASE KINASE KINASE 20-RELATED"/>
    <property type="match status" value="1"/>
</dbReference>
<evidence type="ECO:0000259" key="7">
    <source>
        <dbReference type="PROSITE" id="PS50011"/>
    </source>
</evidence>
<evidence type="ECO:0000256" key="6">
    <source>
        <dbReference type="SAM" id="MobiDB-lite"/>
    </source>
</evidence>
<protein>
    <submittedName>
        <fullName evidence="8">Protein kinase</fullName>
    </submittedName>
</protein>
<keyword evidence="1" id="KW-0808">Transferase</keyword>
<dbReference type="PROSITE" id="PS50011">
    <property type="entry name" value="PROTEIN_KINASE_DOM"/>
    <property type="match status" value="1"/>
</dbReference>
<dbReference type="InterPro" id="IPR000719">
    <property type="entry name" value="Prot_kinase_dom"/>
</dbReference>
<evidence type="ECO:0000256" key="5">
    <source>
        <dbReference type="PROSITE-ProRule" id="PRU10141"/>
    </source>
</evidence>
<keyword evidence="2 5" id="KW-0547">Nucleotide-binding</keyword>
<evidence type="ECO:0000256" key="4">
    <source>
        <dbReference type="ARBA" id="ARBA00022840"/>
    </source>
</evidence>
<feature type="region of interest" description="Disordered" evidence="6">
    <location>
        <begin position="287"/>
        <end position="380"/>
    </location>
</feature>
<sequence>MSHSATAPVRIGTILRDTYELTAELGRGGMGAVFLAQHLRLPGKQVAVKVLHSQEEVSPEWHARFQREAEITSRLGHPNIVEVLDYHSMEDGTPYLVMEYLRGESLSKRMRQGPFPIQEALLIARQIGSALHAAHQAGVIHRDLKPGNVYLVPTESGGVLGERVKLLDFGISKLVSAQTVHTQEDVLMGTPRYMSPEQAKGKNRDVDARSDLFSLGAIVYEMLSGRPPFSSESVAGLIYNIVHEPPVPLDQLRPEVPAEVVAAVSRALSKDPQERYPDVASFIAELTGTPLQSLPKPQQPSPEPRRPRQEIVTAGPRAAPAPSQAEAPNRTVALRPGAAAKSKAEETPAPAEVSPPEASLLEAPPPEAPLPAAPPKSKAPMAVGAAALILVAATAGWWLLRPAPAPAPAPTVSAPESTAKAEPAPKHADPPPAAVESPSQARAQAEAEPPSEQRPEEPVASAQTPTPAAAKPEPSARAPTRQGAPEVIPQAVRMDLDEAEKALAANNAEEAIRLARRSQRTQLTNASYSLLTRAHCRQGDLANARAQWAKVPSAERNRVRQYCKLYDINF</sequence>
<gene>
    <name evidence="8" type="ORF">F0U60_43235</name>
</gene>
<dbReference type="InterPro" id="IPR017441">
    <property type="entry name" value="Protein_kinase_ATP_BS"/>
</dbReference>
<dbReference type="GO" id="GO:0016301">
    <property type="term" value="F:kinase activity"/>
    <property type="evidence" value="ECO:0007669"/>
    <property type="project" value="UniProtKB-KW"/>
</dbReference>
<feature type="compositionally biased region" description="Pro residues" evidence="6">
    <location>
        <begin position="363"/>
        <end position="374"/>
    </location>
</feature>